<gene>
    <name evidence="2" type="ORF">METZ01_LOCUS359638</name>
</gene>
<feature type="non-terminal residue" evidence="2">
    <location>
        <position position="45"/>
    </location>
</feature>
<accession>A0A382SA50</accession>
<keyword evidence="1" id="KW-0472">Membrane</keyword>
<dbReference type="EMBL" id="UINC01127576">
    <property type="protein sequence ID" value="SVD06784.1"/>
    <property type="molecule type" value="Genomic_DNA"/>
</dbReference>
<evidence type="ECO:0000256" key="1">
    <source>
        <dbReference type="SAM" id="Phobius"/>
    </source>
</evidence>
<protein>
    <submittedName>
        <fullName evidence="2">Uncharacterized protein</fullName>
    </submittedName>
</protein>
<dbReference type="AlphaFoldDB" id="A0A382SA50"/>
<reference evidence="2" key="1">
    <citation type="submission" date="2018-05" db="EMBL/GenBank/DDBJ databases">
        <authorList>
            <person name="Lanie J.A."/>
            <person name="Ng W.-L."/>
            <person name="Kazmierczak K.M."/>
            <person name="Andrzejewski T.M."/>
            <person name="Davidsen T.M."/>
            <person name="Wayne K.J."/>
            <person name="Tettelin H."/>
            <person name="Glass J.I."/>
            <person name="Rusch D."/>
            <person name="Podicherti R."/>
            <person name="Tsui H.-C.T."/>
            <person name="Winkler M.E."/>
        </authorList>
    </citation>
    <scope>NUCLEOTIDE SEQUENCE</scope>
</reference>
<feature type="transmembrane region" description="Helical" evidence="1">
    <location>
        <begin position="21"/>
        <end position="40"/>
    </location>
</feature>
<organism evidence="2">
    <name type="scientific">marine metagenome</name>
    <dbReference type="NCBI Taxonomy" id="408172"/>
    <lineage>
        <taxon>unclassified sequences</taxon>
        <taxon>metagenomes</taxon>
        <taxon>ecological metagenomes</taxon>
    </lineage>
</organism>
<evidence type="ECO:0000313" key="2">
    <source>
        <dbReference type="EMBL" id="SVD06784.1"/>
    </source>
</evidence>
<sequence>MSAERIPDLNACRIRVISDKEVSTVAVASIGISFAAIFSASDSGG</sequence>
<name>A0A382SA50_9ZZZZ</name>
<keyword evidence="1" id="KW-0812">Transmembrane</keyword>
<proteinExistence type="predicted"/>
<keyword evidence="1" id="KW-1133">Transmembrane helix</keyword>